<evidence type="ECO:0000259" key="7">
    <source>
        <dbReference type="PROSITE" id="PS50111"/>
    </source>
</evidence>
<feature type="domain" description="HAMP" evidence="8">
    <location>
        <begin position="429"/>
        <end position="481"/>
    </location>
</feature>
<dbReference type="Gene3D" id="6.10.340.10">
    <property type="match status" value="1"/>
</dbReference>
<dbReference type="PANTHER" id="PTHR32089">
    <property type="entry name" value="METHYL-ACCEPTING CHEMOTAXIS PROTEIN MCPB"/>
    <property type="match status" value="1"/>
</dbReference>
<accession>A0A1S7LED5</accession>
<dbReference type="EMBL" id="LO017727">
    <property type="protein sequence ID" value="CRH04773.1"/>
    <property type="molecule type" value="Genomic_DNA"/>
</dbReference>
<dbReference type="GO" id="GO:0007165">
    <property type="term" value="P:signal transduction"/>
    <property type="evidence" value="ECO:0007669"/>
    <property type="project" value="UniProtKB-KW"/>
</dbReference>
<keyword evidence="6" id="KW-0812">Transmembrane</keyword>
<evidence type="ECO:0000256" key="2">
    <source>
        <dbReference type="ARBA" id="ARBA00029447"/>
    </source>
</evidence>
<dbReference type="Gene3D" id="1.10.287.950">
    <property type="entry name" value="Methyl-accepting chemotaxis protein"/>
    <property type="match status" value="1"/>
</dbReference>
<feature type="domain" description="Methyl-accepting transducer" evidence="7">
    <location>
        <begin position="542"/>
        <end position="799"/>
    </location>
</feature>
<evidence type="ECO:0000256" key="6">
    <source>
        <dbReference type="SAM" id="Phobius"/>
    </source>
</evidence>
<sequence>MNMPAKIDKQQAIPLQAQARKPIRARQKPAPKAPKAAAEAKGGWVETLLLGMRLLPVGPRLAGASILLIVAMLFVAMISRWGMVQIAEKGENILHNSQLLTQTKQLEQELFQQQVALTRFMEPGLDGESREAVWQQLIAAGDRFEEKSEALITALLEVQEQYPELTILQRLKERVSQTGAFYVHDYFPQIEGIHTMVLAVGEANGAQKLAAQRFAHVFGKIFEDAEAFAKITKKKMDQRIAAGYTVKELIGKENTWVNIAVRIELHLALARLAMGAYSQSSDANEKRVIKKRFDAQLKLTTKWIRALLDGSFAKNNRVMWVDAPEQRKYLEQIDKLLKKELLPQAQAYMTMHDKSGQVLSQAHAIRQDVEQISGQMSQRLSQAVALAGQSSGQSARDARSIAENMQQLNQYVMVGAMGLASVVAWLLTLSITRPLMRLGRFARGIAEGDLTVDANARGRDEITELSQHLQEMRNQLREILHSVHEETSLLSQSANTMKQVSGDLDTTASETLSRVDGMSQVMETVNSSMETTSQAVKTANGNMQHINEASEMTNRDLQTLASASEEASINLNAISQSVSEVTVGLESVGQSASESHDALQAVAYSVHALGNSLGEVRSRCETAAEQSFLAHQSASQSVEIMDSLNREARDIGRVVKMIREIADRTGMLALNAAIEAAGAGEAGKGFSVVATEVKELANQTNDATQQIINRVEGIQHSVAESGSVSSKISEMVNTIHGNNQNILNEVSEQDRMLGDVGSAMNQVTQQNREVTSHVMALTDAIRETDRSTNDISSAIQEVSARVVTAVTGVGTVSQNVTEASSESMRIIQQVGSVRTLADKLEHNTQQVRSEAVDMKQVSEQVTEQAQDLLNMSHRLTGGISHFTLR</sequence>
<dbReference type="SMART" id="SM00304">
    <property type="entry name" value="HAMP"/>
    <property type="match status" value="2"/>
</dbReference>
<feature type="transmembrane region" description="Helical" evidence="6">
    <location>
        <begin position="61"/>
        <end position="83"/>
    </location>
</feature>
<proteinExistence type="inferred from homology"/>
<reference evidence="9" key="1">
    <citation type="submission" date="2015-04" db="EMBL/GenBank/DDBJ databases">
        <authorList>
            <person name="Syromyatnikov M.Y."/>
            <person name="Popov V.N."/>
        </authorList>
    </citation>
    <scope>NUCLEOTIDE SEQUENCE</scope>
    <source>
        <strain evidence="9">MO-1</strain>
    </source>
</reference>
<dbReference type="PANTHER" id="PTHR32089:SF112">
    <property type="entry name" value="LYSOZYME-LIKE PROTEIN-RELATED"/>
    <property type="match status" value="1"/>
</dbReference>
<dbReference type="AlphaFoldDB" id="A0A1S7LED5"/>
<dbReference type="PROSITE" id="PS50885">
    <property type="entry name" value="HAMP"/>
    <property type="match status" value="1"/>
</dbReference>
<feature type="coiled-coil region" evidence="4">
    <location>
        <begin position="455"/>
        <end position="482"/>
    </location>
</feature>
<evidence type="ECO:0000259" key="8">
    <source>
        <dbReference type="PROSITE" id="PS50885"/>
    </source>
</evidence>
<dbReference type="GO" id="GO:0016020">
    <property type="term" value="C:membrane"/>
    <property type="evidence" value="ECO:0007669"/>
    <property type="project" value="InterPro"/>
</dbReference>
<dbReference type="PROSITE" id="PS50111">
    <property type="entry name" value="CHEMOTAXIS_TRANSDUC_2"/>
    <property type="match status" value="1"/>
</dbReference>
<comment type="similarity">
    <text evidence="2">Belongs to the methyl-accepting chemotaxis (MCP) protein family.</text>
</comment>
<dbReference type="SUPFAM" id="SSF58104">
    <property type="entry name" value="Methyl-accepting chemotaxis protein (MCP) signaling domain"/>
    <property type="match status" value="1"/>
</dbReference>
<feature type="region of interest" description="Disordered" evidence="5">
    <location>
        <begin position="18"/>
        <end position="38"/>
    </location>
</feature>
<feature type="transmembrane region" description="Helical" evidence="6">
    <location>
        <begin position="411"/>
        <end position="431"/>
    </location>
</feature>
<keyword evidence="6" id="KW-1133">Transmembrane helix</keyword>
<protein>
    <submittedName>
        <fullName evidence="9">Putative methyl-accepting chemotaxis sensory transducer</fullName>
    </submittedName>
</protein>
<dbReference type="InterPro" id="IPR003660">
    <property type="entry name" value="HAMP_dom"/>
</dbReference>
<evidence type="ECO:0000256" key="4">
    <source>
        <dbReference type="SAM" id="Coils"/>
    </source>
</evidence>
<evidence type="ECO:0000256" key="3">
    <source>
        <dbReference type="PROSITE-ProRule" id="PRU00284"/>
    </source>
</evidence>
<evidence type="ECO:0000256" key="5">
    <source>
        <dbReference type="SAM" id="MobiDB-lite"/>
    </source>
</evidence>
<evidence type="ECO:0000313" key="9">
    <source>
        <dbReference type="EMBL" id="CRH04773.1"/>
    </source>
</evidence>
<gene>
    <name evidence="9" type="ORF">MAGMO_0569</name>
</gene>
<dbReference type="SMART" id="SM00283">
    <property type="entry name" value="MA"/>
    <property type="match status" value="1"/>
</dbReference>
<keyword evidence="1 3" id="KW-0807">Transducer</keyword>
<dbReference type="Pfam" id="PF00015">
    <property type="entry name" value="MCPsignal"/>
    <property type="match status" value="1"/>
</dbReference>
<dbReference type="Pfam" id="PF00672">
    <property type="entry name" value="HAMP"/>
    <property type="match status" value="1"/>
</dbReference>
<organism evidence="9">
    <name type="scientific">Magnetococcus massalia (strain MO-1)</name>
    <dbReference type="NCBI Taxonomy" id="451514"/>
    <lineage>
        <taxon>Bacteria</taxon>
        <taxon>Pseudomonadati</taxon>
        <taxon>Pseudomonadota</taxon>
        <taxon>Magnetococcia</taxon>
        <taxon>Magnetococcales</taxon>
        <taxon>Magnetococcaceae</taxon>
        <taxon>Magnetococcus</taxon>
    </lineage>
</organism>
<keyword evidence="6" id="KW-0472">Membrane</keyword>
<dbReference type="CDD" id="cd06225">
    <property type="entry name" value="HAMP"/>
    <property type="match status" value="1"/>
</dbReference>
<evidence type="ECO:0000256" key="1">
    <source>
        <dbReference type="ARBA" id="ARBA00023224"/>
    </source>
</evidence>
<dbReference type="InterPro" id="IPR004089">
    <property type="entry name" value="MCPsignal_dom"/>
</dbReference>
<dbReference type="SUPFAM" id="SSF158472">
    <property type="entry name" value="HAMP domain-like"/>
    <property type="match status" value="1"/>
</dbReference>
<name>A0A1S7LED5_MAGMO</name>
<keyword evidence="4" id="KW-0175">Coiled coil</keyword>